<gene>
    <name evidence="1" type="ORF">niasHT_032616</name>
</gene>
<dbReference type="AlphaFoldDB" id="A0ABD2I6E4"/>
<evidence type="ECO:0000313" key="1">
    <source>
        <dbReference type="EMBL" id="KAL3076019.1"/>
    </source>
</evidence>
<reference evidence="1 2" key="1">
    <citation type="submission" date="2024-10" db="EMBL/GenBank/DDBJ databases">
        <authorList>
            <person name="Kim D."/>
        </authorList>
    </citation>
    <scope>NUCLEOTIDE SEQUENCE [LARGE SCALE GENOMIC DNA]</scope>
    <source>
        <strain evidence="1">BH-2024</strain>
    </source>
</reference>
<keyword evidence="2" id="KW-1185">Reference proteome</keyword>
<dbReference type="Proteomes" id="UP001620626">
    <property type="component" value="Unassembled WGS sequence"/>
</dbReference>
<organism evidence="1 2">
    <name type="scientific">Heterodera trifolii</name>
    <dbReference type="NCBI Taxonomy" id="157864"/>
    <lineage>
        <taxon>Eukaryota</taxon>
        <taxon>Metazoa</taxon>
        <taxon>Ecdysozoa</taxon>
        <taxon>Nematoda</taxon>
        <taxon>Chromadorea</taxon>
        <taxon>Rhabditida</taxon>
        <taxon>Tylenchina</taxon>
        <taxon>Tylenchomorpha</taxon>
        <taxon>Tylenchoidea</taxon>
        <taxon>Heteroderidae</taxon>
        <taxon>Heteroderinae</taxon>
        <taxon>Heterodera</taxon>
    </lineage>
</organism>
<dbReference type="EMBL" id="JBICBT010001264">
    <property type="protein sequence ID" value="KAL3076019.1"/>
    <property type="molecule type" value="Genomic_DNA"/>
</dbReference>
<name>A0ABD2I6E4_9BILA</name>
<accession>A0ABD2I6E4</accession>
<protein>
    <submittedName>
        <fullName evidence="1">Uncharacterized protein</fullName>
    </submittedName>
</protein>
<sequence>MSSFCCVILSSSTANLSLISGKFAANCLQSPPFAVRPCSRSREFHGHLATKGEQTVGQMNNYIMHNFYDEEKCRLQKRNFWEGPGGAVDFGP</sequence>
<evidence type="ECO:0000313" key="2">
    <source>
        <dbReference type="Proteomes" id="UP001620626"/>
    </source>
</evidence>
<proteinExistence type="predicted"/>
<comment type="caution">
    <text evidence="1">The sequence shown here is derived from an EMBL/GenBank/DDBJ whole genome shotgun (WGS) entry which is preliminary data.</text>
</comment>